<keyword evidence="2 6" id="KW-0732">Signal</keyword>
<dbReference type="PROSITE" id="PS00523">
    <property type="entry name" value="SULFATASE_1"/>
    <property type="match status" value="1"/>
</dbReference>
<dbReference type="Proteomes" id="UP000095657">
    <property type="component" value="Unassembled WGS sequence"/>
</dbReference>
<dbReference type="PANTHER" id="PTHR43108:SF6">
    <property type="entry name" value="N-SULPHOGLUCOSAMINE SULPHOHYDROLASE"/>
    <property type="match status" value="1"/>
</dbReference>
<accession>A0A174N0Y4</accession>
<evidence type="ECO:0000313" key="9">
    <source>
        <dbReference type="EMBL" id="CUP42303.1"/>
    </source>
</evidence>
<evidence type="ECO:0000256" key="2">
    <source>
        <dbReference type="ARBA" id="ARBA00022729"/>
    </source>
</evidence>
<dbReference type="InterPro" id="IPR024607">
    <property type="entry name" value="Sulfatase_CS"/>
</dbReference>
<dbReference type="CDD" id="cd16031">
    <property type="entry name" value="G6S_like"/>
    <property type="match status" value="1"/>
</dbReference>
<organism evidence="9 11">
    <name type="scientific">Bacteroides caccae</name>
    <dbReference type="NCBI Taxonomy" id="47678"/>
    <lineage>
        <taxon>Bacteria</taxon>
        <taxon>Pseudomonadati</taxon>
        <taxon>Bacteroidota</taxon>
        <taxon>Bacteroidia</taxon>
        <taxon>Bacteroidales</taxon>
        <taxon>Bacteroidaceae</taxon>
        <taxon>Bacteroides</taxon>
    </lineage>
</organism>
<evidence type="ECO:0000313" key="11">
    <source>
        <dbReference type="Proteomes" id="UP000095725"/>
    </source>
</evidence>
<dbReference type="InterPro" id="IPR017850">
    <property type="entry name" value="Alkaline_phosphatase_core_sf"/>
</dbReference>
<dbReference type="STRING" id="47678.ERS852494_00140"/>
<evidence type="ECO:0000259" key="7">
    <source>
        <dbReference type="Pfam" id="PF00884"/>
    </source>
</evidence>
<dbReference type="PANTHER" id="PTHR43108">
    <property type="entry name" value="N-ACETYLGLUCOSAMINE-6-SULFATASE FAMILY MEMBER"/>
    <property type="match status" value="1"/>
</dbReference>
<evidence type="ECO:0000256" key="5">
    <source>
        <dbReference type="PIRSR" id="PIRSR600917-52"/>
    </source>
</evidence>
<reference evidence="10 11" key="1">
    <citation type="submission" date="2015-09" db="EMBL/GenBank/DDBJ databases">
        <authorList>
            <consortium name="Pathogen Informatics"/>
        </authorList>
    </citation>
    <scope>NUCLEOTIDE SEQUENCE [LARGE SCALE GENOMIC DNA]</scope>
    <source>
        <strain evidence="8 10">2789STDY5834880</strain>
        <strain evidence="9 11">2789STDY5834946</strain>
    </source>
</reference>
<dbReference type="AlphaFoldDB" id="A0A174N0Y4"/>
<evidence type="ECO:0000256" key="4">
    <source>
        <dbReference type="ARBA" id="ARBA00023180"/>
    </source>
</evidence>
<feature type="chain" id="PRO_5014252085" evidence="6">
    <location>
        <begin position="21"/>
        <end position="538"/>
    </location>
</feature>
<dbReference type="InterPro" id="IPR000917">
    <property type="entry name" value="Sulfatase_N"/>
</dbReference>
<evidence type="ECO:0000256" key="1">
    <source>
        <dbReference type="ARBA" id="ARBA00008779"/>
    </source>
</evidence>
<evidence type="ECO:0000256" key="3">
    <source>
        <dbReference type="ARBA" id="ARBA00022801"/>
    </source>
</evidence>
<evidence type="ECO:0000313" key="8">
    <source>
        <dbReference type="EMBL" id="CUO54161.1"/>
    </source>
</evidence>
<evidence type="ECO:0000313" key="10">
    <source>
        <dbReference type="Proteomes" id="UP000095657"/>
    </source>
</evidence>
<gene>
    <name evidence="8" type="ORF">ERS852494_00140</name>
    <name evidence="9" type="ORF">ERS852558_00174</name>
</gene>
<dbReference type="EC" id="3.1.6.1" evidence="9"/>
<name>A0A174N0Y4_9BACE</name>
<dbReference type="EMBL" id="CZBL01000001">
    <property type="protein sequence ID" value="CUP42303.1"/>
    <property type="molecule type" value="Genomic_DNA"/>
</dbReference>
<dbReference type="GO" id="GO:0004065">
    <property type="term" value="F:arylsulfatase activity"/>
    <property type="evidence" value="ECO:0007669"/>
    <property type="project" value="UniProtKB-EC"/>
</dbReference>
<keyword evidence="4" id="KW-0325">Glycoprotein</keyword>
<comment type="PTM">
    <text evidence="5">The conversion to 3-oxoalanine (also known as C-formylglycine, FGly), of a serine or cysteine residue in prokaryotes and of a cysteine residue in eukaryotes, is critical for catalytic activity.</text>
</comment>
<dbReference type="Gene3D" id="3.40.720.10">
    <property type="entry name" value="Alkaline Phosphatase, subunit A"/>
    <property type="match status" value="1"/>
</dbReference>
<feature type="modified residue" description="3-oxoalanine (Ser)" evidence="5">
    <location>
        <position position="100"/>
    </location>
</feature>
<keyword evidence="3 9" id="KW-0378">Hydrolase</keyword>
<protein>
    <submittedName>
        <fullName evidence="9">Mucin-desulfating sulfatase</fullName>
        <ecNumber evidence="9">3.1.6.1</ecNumber>
    </submittedName>
</protein>
<dbReference type="SUPFAM" id="SSF53649">
    <property type="entry name" value="Alkaline phosphatase-like"/>
    <property type="match status" value="1"/>
</dbReference>
<comment type="similarity">
    <text evidence="1">Belongs to the sulfatase family.</text>
</comment>
<evidence type="ECO:0000256" key="6">
    <source>
        <dbReference type="SAM" id="SignalP"/>
    </source>
</evidence>
<dbReference type="Proteomes" id="UP000095725">
    <property type="component" value="Unassembled WGS sequence"/>
</dbReference>
<feature type="domain" description="Sulfatase N-terminal" evidence="7">
    <location>
        <begin position="49"/>
        <end position="408"/>
    </location>
</feature>
<dbReference type="Pfam" id="PF00884">
    <property type="entry name" value="Sulfatase"/>
    <property type="match status" value="1"/>
</dbReference>
<feature type="signal peptide" evidence="6">
    <location>
        <begin position="1"/>
        <end position="20"/>
    </location>
</feature>
<sequence>MKKCNTYISMNKLILTGLLAAGAMTHIQGAQFAGQENQQQDPKDKSRRPNILFILSDDHTSQAWGIYGGVLADYAYNSNIRRLANEGVVLDNCFCTNSISAPSRASILTGLYSHRNGLYTLADSLDTSIPTLATVLQANGYNTGLVGKWHIKSQPQGFDYYSIFYDQGEYRDPTFIESSDPWPGNRPFGERVPGFSTDLVAEKAINWIKQQDSNQPFLMCCHFKATHEPYDYPTRMEHLYDGVTFPEPENFLDWGPETNGRSFQGQTLEELGHRWRVASKDPDKWWCRYPGLPFNTDGMQRTTARRAIYQKLIRDYLRCGATIDDNIGKLLKTLDEMGIADNTIVVYVSDQGYFLGEHGFFDKRMFYEEAARMPFVIRYPKKIPAGKRLKDLILNVDFAPTLAEFAGVKMENVQGHSFTGNLEGKTPADWRKEIYYRYWTNHAIRPAHFAIRSERYKLIFYYAKNLDMTDTENFDFTPAWDFYDLEEDPHENHNLYNDPKYAPIIRQMKKDLLNLRKEVGDTDEKYPEMQELLEKYYK</sequence>
<proteinExistence type="inferred from homology"/>
<dbReference type="PROSITE" id="PS00149">
    <property type="entry name" value="SULFATASE_2"/>
    <property type="match status" value="1"/>
</dbReference>
<dbReference type="EMBL" id="CZAI01000001">
    <property type="protein sequence ID" value="CUO54161.1"/>
    <property type="molecule type" value="Genomic_DNA"/>
</dbReference>